<gene>
    <name evidence="9" type="primary">YDJ1_2</name>
    <name evidence="9" type="ORF">K7432_011951</name>
</gene>
<dbReference type="Pfam" id="PF00684">
    <property type="entry name" value="DnaJ_CXXCXGXG"/>
    <property type="match status" value="1"/>
</dbReference>
<keyword evidence="2" id="KW-0677">Repeat</keyword>
<organism evidence="9 10">
    <name type="scientific">Basidiobolus ranarum</name>
    <dbReference type="NCBI Taxonomy" id="34480"/>
    <lineage>
        <taxon>Eukaryota</taxon>
        <taxon>Fungi</taxon>
        <taxon>Fungi incertae sedis</taxon>
        <taxon>Zoopagomycota</taxon>
        <taxon>Entomophthoromycotina</taxon>
        <taxon>Basidiobolomycetes</taxon>
        <taxon>Basidiobolales</taxon>
        <taxon>Basidiobolaceae</taxon>
        <taxon>Basidiobolus</taxon>
    </lineage>
</organism>
<dbReference type="InterPro" id="IPR044713">
    <property type="entry name" value="DNJA1/2-like"/>
</dbReference>
<name>A0ABR2WLM4_9FUNG</name>
<keyword evidence="10" id="KW-1185">Reference proteome</keyword>
<dbReference type="Gene3D" id="2.60.260.20">
    <property type="entry name" value="Urease metallochaperone UreE, N-terminal domain"/>
    <property type="match status" value="2"/>
</dbReference>
<dbReference type="SMART" id="SM00271">
    <property type="entry name" value="DnaJ"/>
    <property type="match status" value="1"/>
</dbReference>
<evidence type="ECO:0000256" key="1">
    <source>
        <dbReference type="ARBA" id="ARBA00022723"/>
    </source>
</evidence>
<sequence length="407" mass="45170">MVMDTKYYDILGVPSTASENELKKAYRKLALKYHPDKSPDTADKFKDISHAYEILSDSEKRALYDQHGEEGLKNDGGPGMSAEDLFSQFFGGGFFGGGGSRQHSGPKRGKDVHHALKVSLEDLYKGKTSKLALQKNVICSSCKGKGGKEEAVKICPTCNGRGIRIVHRQLGPMVQQIQQHCQDCNGEGQTINEKDKCKDCHGKKVVSERKVLEVHIDKGMRDGQKVAFHGEADQAPGVVPGDIIIVIEEKSHPRFKRKGDDLFYNAKIDLLTALAGGQFIIEHLDGRNLKVNILPGEVIKPEEIKTIQNEGMPSHRHHQHGDLYVQFEIEFPERNWTSPENIAKLESILPPRPSLPNIKGDAEEVVLSDMNTSQKNRADHGMDDEYDEEDGPRHGHGQGPGVQCAQQ</sequence>
<feature type="zinc finger region" description="CR-type" evidence="5">
    <location>
        <begin position="126"/>
        <end position="209"/>
    </location>
</feature>
<reference evidence="9 10" key="1">
    <citation type="submission" date="2023-04" db="EMBL/GenBank/DDBJ databases">
        <title>Genome of Basidiobolus ranarum AG-B5.</title>
        <authorList>
            <person name="Stajich J.E."/>
            <person name="Carter-House D."/>
            <person name="Gryganskyi A."/>
        </authorList>
    </citation>
    <scope>NUCLEOTIDE SEQUENCE [LARGE SCALE GENOMIC DNA]</scope>
    <source>
        <strain evidence="9 10">AG-B5</strain>
    </source>
</reference>
<evidence type="ECO:0000256" key="3">
    <source>
        <dbReference type="ARBA" id="ARBA00022771"/>
    </source>
</evidence>
<dbReference type="InterPro" id="IPR036410">
    <property type="entry name" value="HSP_DnaJ_Cys-rich_dom_sf"/>
</dbReference>
<dbReference type="SUPFAM" id="SSF46565">
    <property type="entry name" value="Chaperone J-domain"/>
    <property type="match status" value="1"/>
</dbReference>
<dbReference type="InterPro" id="IPR001305">
    <property type="entry name" value="HSP_DnaJ_Cys-rich_dom"/>
</dbReference>
<dbReference type="PROSITE" id="PS51188">
    <property type="entry name" value="ZF_CR"/>
    <property type="match status" value="1"/>
</dbReference>
<dbReference type="CDD" id="cd10719">
    <property type="entry name" value="DnaJ_zf"/>
    <property type="match status" value="1"/>
</dbReference>
<dbReference type="Gene3D" id="1.10.287.110">
    <property type="entry name" value="DnaJ domain"/>
    <property type="match status" value="1"/>
</dbReference>
<evidence type="ECO:0000256" key="2">
    <source>
        <dbReference type="ARBA" id="ARBA00022737"/>
    </source>
</evidence>
<dbReference type="CDD" id="cd06257">
    <property type="entry name" value="DnaJ"/>
    <property type="match status" value="1"/>
</dbReference>
<dbReference type="InterPro" id="IPR008971">
    <property type="entry name" value="HSP40/DnaJ_pept-bd"/>
</dbReference>
<proteinExistence type="inferred from homology"/>
<keyword evidence="3 5" id="KW-0863">Zinc-finger</keyword>
<evidence type="ECO:0000256" key="5">
    <source>
        <dbReference type="PROSITE-ProRule" id="PRU00546"/>
    </source>
</evidence>
<dbReference type="Pfam" id="PF00226">
    <property type="entry name" value="DnaJ"/>
    <property type="match status" value="1"/>
</dbReference>
<dbReference type="Gene3D" id="2.10.230.10">
    <property type="entry name" value="Heat shock protein DnaJ, cysteine-rich domain"/>
    <property type="match status" value="1"/>
</dbReference>
<evidence type="ECO:0000256" key="6">
    <source>
        <dbReference type="SAM" id="MobiDB-lite"/>
    </source>
</evidence>
<dbReference type="PROSITE" id="PS00636">
    <property type="entry name" value="DNAJ_1"/>
    <property type="match status" value="1"/>
</dbReference>
<feature type="domain" description="J" evidence="7">
    <location>
        <begin position="6"/>
        <end position="68"/>
    </location>
</feature>
<dbReference type="PANTHER" id="PTHR43888">
    <property type="entry name" value="DNAJ-LIKE-2, ISOFORM A-RELATED"/>
    <property type="match status" value="1"/>
</dbReference>
<dbReference type="CDD" id="cd10747">
    <property type="entry name" value="DnaJ_C"/>
    <property type="match status" value="1"/>
</dbReference>
<dbReference type="HAMAP" id="MF_01152">
    <property type="entry name" value="DnaJ"/>
    <property type="match status" value="1"/>
</dbReference>
<dbReference type="InterPro" id="IPR018253">
    <property type="entry name" value="DnaJ_domain_CS"/>
</dbReference>
<evidence type="ECO:0000313" key="10">
    <source>
        <dbReference type="Proteomes" id="UP001479436"/>
    </source>
</evidence>
<accession>A0ABR2WLM4</accession>
<evidence type="ECO:0000259" key="7">
    <source>
        <dbReference type="PROSITE" id="PS50076"/>
    </source>
</evidence>
<keyword evidence="1 5" id="KW-0479">Metal-binding</keyword>
<dbReference type="SUPFAM" id="SSF49493">
    <property type="entry name" value="HSP40/DnaJ peptide-binding domain"/>
    <property type="match status" value="2"/>
</dbReference>
<dbReference type="InterPro" id="IPR002939">
    <property type="entry name" value="DnaJ_C"/>
</dbReference>
<evidence type="ECO:0000259" key="8">
    <source>
        <dbReference type="PROSITE" id="PS51188"/>
    </source>
</evidence>
<dbReference type="Proteomes" id="UP001479436">
    <property type="component" value="Unassembled WGS sequence"/>
</dbReference>
<feature type="region of interest" description="Disordered" evidence="6">
    <location>
        <begin position="348"/>
        <end position="407"/>
    </location>
</feature>
<comment type="caution">
    <text evidence="9">The sequence shown here is derived from an EMBL/GenBank/DDBJ whole genome shotgun (WGS) entry which is preliminary data.</text>
</comment>
<evidence type="ECO:0000256" key="4">
    <source>
        <dbReference type="ARBA" id="ARBA00022833"/>
    </source>
</evidence>
<dbReference type="SUPFAM" id="SSF57938">
    <property type="entry name" value="DnaJ/Hsp40 cysteine-rich domain"/>
    <property type="match status" value="1"/>
</dbReference>
<keyword evidence="4 5" id="KW-0862">Zinc</keyword>
<dbReference type="Pfam" id="PF01556">
    <property type="entry name" value="DnaJ_C"/>
    <property type="match status" value="1"/>
</dbReference>
<dbReference type="InterPro" id="IPR001623">
    <property type="entry name" value="DnaJ_domain"/>
</dbReference>
<dbReference type="PROSITE" id="PS50076">
    <property type="entry name" value="DNAJ_2"/>
    <property type="match status" value="1"/>
</dbReference>
<evidence type="ECO:0000313" key="9">
    <source>
        <dbReference type="EMBL" id="KAK9762371.1"/>
    </source>
</evidence>
<protein>
    <submittedName>
        <fullName evidence="9">Type I HSP40 co-chaperone</fullName>
    </submittedName>
</protein>
<feature type="domain" description="CR-type" evidence="8">
    <location>
        <begin position="126"/>
        <end position="209"/>
    </location>
</feature>
<dbReference type="EMBL" id="JASJQH010000982">
    <property type="protein sequence ID" value="KAK9762371.1"/>
    <property type="molecule type" value="Genomic_DNA"/>
</dbReference>
<dbReference type="InterPro" id="IPR036869">
    <property type="entry name" value="J_dom_sf"/>
</dbReference>
<dbReference type="InterPro" id="IPR012724">
    <property type="entry name" value="DnaJ"/>
</dbReference>
<dbReference type="PRINTS" id="PR00625">
    <property type="entry name" value="JDOMAIN"/>
</dbReference>